<proteinExistence type="predicted"/>
<dbReference type="AlphaFoldDB" id="A0A8S9S962"/>
<dbReference type="Proteomes" id="UP000712600">
    <property type="component" value="Unassembled WGS sequence"/>
</dbReference>
<sequence>MSGSMDFGVASHTSLSDSPVAHPSLFPFSEGVQQNRLWLSTSLPILNIQNQTASSESCQRQVNATKARALRLKNRGVKKKTKPTIPTASTSANPRGRKLEATELYISSLCHKDRNVVLLYMHGGCYTRNSKLTKNVQHLLSTRASEATS</sequence>
<evidence type="ECO:0000313" key="2">
    <source>
        <dbReference type="Proteomes" id="UP000712600"/>
    </source>
</evidence>
<accession>A0A8S9S962</accession>
<comment type="caution">
    <text evidence="1">The sequence shown here is derived from an EMBL/GenBank/DDBJ whole genome shotgun (WGS) entry which is preliminary data.</text>
</comment>
<protein>
    <submittedName>
        <fullName evidence="1">Uncharacterized protein</fullName>
    </submittedName>
</protein>
<dbReference type="EMBL" id="QGKX02000088">
    <property type="protein sequence ID" value="KAF3589767.1"/>
    <property type="molecule type" value="Genomic_DNA"/>
</dbReference>
<evidence type="ECO:0000313" key="1">
    <source>
        <dbReference type="EMBL" id="KAF3589767.1"/>
    </source>
</evidence>
<gene>
    <name evidence="1" type="ORF">F2Q69_00029815</name>
</gene>
<name>A0A8S9S962_BRACR</name>
<reference evidence="1" key="1">
    <citation type="submission" date="2019-12" db="EMBL/GenBank/DDBJ databases">
        <title>Genome sequencing and annotation of Brassica cretica.</title>
        <authorList>
            <person name="Studholme D.J."/>
            <person name="Sarris P."/>
        </authorList>
    </citation>
    <scope>NUCLEOTIDE SEQUENCE</scope>
    <source>
        <strain evidence="1">PFS-109/04</strain>
        <tissue evidence="1">Leaf</tissue>
    </source>
</reference>
<organism evidence="1 2">
    <name type="scientific">Brassica cretica</name>
    <name type="common">Mustard</name>
    <dbReference type="NCBI Taxonomy" id="69181"/>
    <lineage>
        <taxon>Eukaryota</taxon>
        <taxon>Viridiplantae</taxon>
        <taxon>Streptophyta</taxon>
        <taxon>Embryophyta</taxon>
        <taxon>Tracheophyta</taxon>
        <taxon>Spermatophyta</taxon>
        <taxon>Magnoliopsida</taxon>
        <taxon>eudicotyledons</taxon>
        <taxon>Gunneridae</taxon>
        <taxon>Pentapetalae</taxon>
        <taxon>rosids</taxon>
        <taxon>malvids</taxon>
        <taxon>Brassicales</taxon>
        <taxon>Brassicaceae</taxon>
        <taxon>Brassiceae</taxon>
        <taxon>Brassica</taxon>
    </lineage>
</organism>